<feature type="domain" description="Methyltransferase" evidence="3">
    <location>
        <begin position="39"/>
        <end position="130"/>
    </location>
</feature>
<dbReference type="Pfam" id="PF13649">
    <property type="entry name" value="Methyltransf_25"/>
    <property type="match status" value="1"/>
</dbReference>
<dbReference type="AlphaFoldDB" id="A0A6J4Q142"/>
<dbReference type="SUPFAM" id="SSF53335">
    <property type="entry name" value="S-adenosyl-L-methionine-dependent methyltransferases"/>
    <property type="match status" value="1"/>
</dbReference>
<dbReference type="InterPro" id="IPR029063">
    <property type="entry name" value="SAM-dependent_MTases_sf"/>
</dbReference>
<sequence>MILGREWDAGEYEKLSAPQTRWGAGVLGRLGARGGEAAIDAGCGTGRVTELLLRKLPEGSVLAVDRSEAMVEAAKRRFAAEPRVRVERQDLSSLEVEEPVDLIFSTATFHWVKDHDRLFQNLARALKPHGRLVAQCGGQGNISRATRAVQETMEEERFRGYFEDWEDDKYYADPRTTATRLEAAGFEETETWLHDEVAAFGSVDELAHFLGVVVLGGHLERLPEDERGPFVAEVAAKIAAVDGAPALGYVRLNIMAKKSA</sequence>
<protein>
    <submittedName>
        <fullName evidence="4">Biotin synthesis protein BioC</fullName>
    </submittedName>
</protein>
<dbReference type="GO" id="GO:0032259">
    <property type="term" value="P:methylation"/>
    <property type="evidence" value="ECO:0007669"/>
    <property type="project" value="UniProtKB-KW"/>
</dbReference>
<dbReference type="EMBL" id="CADCVA010000246">
    <property type="protein sequence ID" value="CAA9425242.1"/>
    <property type="molecule type" value="Genomic_DNA"/>
</dbReference>
<dbReference type="Gene3D" id="3.40.50.150">
    <property type="entry name" value="Vaccinia Virus protein VP39"/>
    <property type="match status" value="1"/>
</dbReference>
<reference evidence="4" key="1">
    <citation type="submission" date="2020-02" db="EMBL/GenBank/DDBJ databases">
        <authorList>
            <person name="Meier V. D."/>
        </authorList>
    </citation>
    <scope>NUCLEOTIDE SEQUENCE</scope>
    <source>
        <strain evidence="4">AVDCRST_MAG82</strain>
    </source>
</reference>
<evidence type="ECO:0000256" key="2">
    <source>
        <dbReference type="ARBA" id="ARBA00022679"/>
    </source>
</evidence>
<dbReference type="InterPro" id="IPR041698">
    <property type="entry name" value="Methyltransf_25"/>
</dbReference>
<keyword evidence="2" id="KW-0808">Transferase</keyword>
<dbReference type="GO" id="GO:0008168">
    <property type="term" value="F:methyltransferase activity"/>
    <property type="evidence" value="ECO:0007669"/>
    <property type="project" value="UniProtKB-KW"/>
</dbReference>
<organism evidence="4">
    <name type="scientific">uncultured Rubrobacteraceae bacterium</name>
    <dbReference type="NCBI Taxonomy" id="349277"/>
    <lineage>
        <taxon>Bacteria</taxon>
        <taxon>Bacillati</taxon>
        <taxon>Actinomycetota</taxon>
        <taxon>Rubrobacteria</taxon>
        <taxon>Rubrobacterales</taxon>
        <taxon>Rubrobacteraceae</taxon>
        <taxon>environmental samples</taxon>
    </lineage>
</organism>
<proteinExistence type="predicted"/>
<keyword evidence="1" id="KW-0489">Methyltransferase</keyword>
<evidence type="ECO:0000259" key="3">
    <source>
        <dbReference type="Pfam" id="PF13649"/>
    </source>
</evidence>
<accession>A0A6J4Q142</accession>
<name>A0A6J4Q142_9ACTN</name>
<dbReference type="PANTHER" id="PTHR43861">
    <property type="entry name" value="TRANS-ACONITATE 2-METHYLTRANSFERASE-RELATED"/>
    <property type="match status" value="1"/>
</dbReference>
<evidence type="ECO:0000313" key="4">
    <source>
        <dbReference type="EMBL" id="CAA9425242.1"/>
    </source>
</evidence>
<evidence type="ECO:0000256" key="1">
    <source>
        <dbReference type="ARBA" id="ARBA00022603"/>
    </source>
</evidence>
<dbReference type="CDD" id="cd02440">
    <property type="entry name" value="AdoMet_MTases"/>
    <property type="match status" value="1"/>
</dbReference>
<dbReference type="PANTHER" id="PTHR43861:SF1">
    <property type="entry name" value="TRANS-ACONITATE 2-METHYLTRANSFERASE"/>
    <property type="match status" value="1"/>
</dbReference>
<gene>
    <name evidence="4" type="ORF">AVDCRST_MAG82-1718</name>
</gene>